<feature type="domain" description="Putative Flp pilus-assembly TadG-like N-terminal" evidence="1">
    <location>
        <begin position="6"/>
        <end position="52"/>
    </location>
</feature>
<gene>
    <name evidence="2" type="ORF">ACFPKY_16255</name>
</gene>
<dbReference type="Pfam" id="PF13400">
    <property type="entry name" value="Tad"/>
    <property type="match status" value="1"/>
</dbReference>
<accession>A0ABW0N224</accession>
<evidence type="ECO:0000313" key="2">
    <source>
        <dbReference type="EMBL" id="MFC5494669.1"/>
    </source>
</evidence>
<reference evidence="3" key="1">
    <citation type="journal article" date="2019" name="Int. J. Syst. Evol. Microbiol.">
        <title>The Global Catalogue of Microorganisms (GCM) 10K type strain sequencing project: providing services to taxonomists for standard genome sequencing and annotation.</title>
        <authorList>
            <consortium name="The Broad Institute Genomics Platform"/>
            <consortium name="The Broad Institute Genome Sequencing Center for Infectious Disease"/>
            <person name="Wu L."/>
            <person name="Ma J."/>
        </authorList>
    </citation>
    <scope>NUCLEOTIDE SEQUENCE [LARGE SCALE GENOMIC DNA]</scope>
    <source>
        <strain evidence="3">KACC 13778</strain>
    </source>
</reference>
<organism evidence="2 3">
    <name type="scientific">Nocardioides caricicola</name>
    <dbReference type="NCBI Taxonomy" id="634770"/>
    <lineage>
        <taxon>Bacteria</taxon>
        <taxon>Bacillati</taxon>
        <taxon>Actinomycetota</taxon>
        <taxon>Actinomycetes</taxon>
        <taxon>Propionibacteriales</taxon>
        <taxon>Nocardioidaceae</taxon>
        <taxon>Nocardioides</taxon>
    </lineage>
</organism>
<dbReference type="EMBL" id="JBHSMD010000005">
    <property type="protein sequence ID" value="MFC5494669.1"/>
    <property type="molecule type" value="Genomic_DNA"/>
</dbReference>
<evidence type="ECO:0000259" key="1">
    <source>
        <dbReference type="Pfam" id="PF13400"/>
    </source>
</evidence>
<dbReference type="NCBIfam" id="TIGR03816">
    <property type="entry name" value="tadE_like_DECH"/>
    <property type="match status" value="1"/>
</dbReference>
<dbReference type="InterPro" id="IPR028087">
    <property type="entry name" value="Tad_N"/>
</dbReference>
<protein>
    <submittedName>
        <fullName evidence="2">Rv3654c family TadE-like protein</fullName>
    </submittedName>
</protein>
<name>A0ABW0N224_9ACTN</name>
<comment type="caution">
    <text evidence="2">The sequence shown here is derived from an EMBL/GenBank/DDBJ whole genome shotgun (WGS) entry which is preliminary data.</text>
</comment>
<dbReference type="RefSeq" id="WP_345170644.1">
    <property type="nucleotide sequence ID" value="NZ_BAABFQ010000001.1"/>
</dbReference>
<dbReference type="InterPro" id="IPR021202">
    <property type="entry name" value="Rv3654c-like"/>
</dbReference>
<keyword evidence="3" id="KW-1185">Reference proteome</keyword>
<proteinExistence type="predicted"/>
<evidence type="ECO:0000313" key="3">
    <source>
        <dbReference type="Proteomes" id="UP001595956"/>
    </source>
</evidence>
<dbReference type="Proteomes" id="UP001595956">
    <property type="component" value="Unassembled WGS sequence"/>
</dbReference>
<sequence>MRGERGSASLFAVACLAVLLLLGAALGVVAAIVHAHRSAQSAADLAALAAAGAVGSGDPCAAGARVAAANGAGLESCVVTGREVTVRVTVRGPRWLGQDRDLAAEARAGPG</sequence>